<dbReference type="Gene3D" id="2.60.120.260">
    <property type="entry name" value="Galactose-binding domain-like"/>
    <property type="match status" value="1"/>
</dbReference>
<dbReference type="GO" id="GO:0005576">
    <property type="term" value="C:extracellular region"/>
    <property type="evidence" value="ECO:0007669"/>
    <property type="project" value="UniProtKB-SubCell"/>
</dbReference>
<keyword evidence="10" id="KW-0325">Glycoprotein</keyword>
<evidence type="ECO:0000256" key="3">
    <source>
        <dbReference type="ARBA" id="ARBA00004613"/>
    </source>
</evidence>
<evidence type="ECO:0000256" key="4">
    <source>
        <dbReference type="ARBA" id="ARBA00004740"/>
    </source>
</evidence>
<evidence type="ECO:0000256" key="13">
    <source>
        <dbReference type="ARBA" id="ARBA00038429"/>
    </source>
</evidence>
<dbReference type="InterPro" id="IPR054593">
    <property type="entry name" value="Beta-mannosidase-like_N2"/>
</dbReference>
<feature type="chain" id="PRO_5012038085" description="Beta-mannosidase B" evidence="16">
    <location>
        <begin position="34"/>
        <end position="890"/>
    </location>
</feature>
<dbReference type="FunFam" id="3.20.20.80:FF:000050">
    <property type="entry name" value="Beta-mannosidase B"/>
    <property type="match status" value="1"/>
</dbReference>
<dbReference type="GO" id="GO:0006516">
    <property type="term" value="P:glycoprotein catabolic process"/>
    <property type="evidence" value="ECO:0007669"/>
    <property type="project" value="TreeGrafter"/>
</dbReference>
<dbReference type="Pfam" id="PF17753">
    <property type="entry name" value="Ig_mannosidase"/>
    <property type="match status" value="1"/>
</dbReference>
<evidence type="ECO:0000259" key="20">
    <source>
        <dbReference type="Pfam" id="PF22666"/>
    </source>
</evidence>
<dbReference type="SUPFAM" id="SSF49785">
    <property type="entry name" value="Galactose-binding domain-like"/>
    <property type="match status" value="1"/>
</dbReference>
<dbReference type="SUPFAM" id="SSF49303">
    <property type="entry name" value="beta-Galactosidase/glucuronidase domain"/>
    <property type="match status" value="3"/>
</dbReference>
<dbReference type="Proteomes" id="UP000197153">
    <property type="component" value="Chromosome 4"/>
</dbReference>
<comment type="pathway">
    <text evidence="4">Glycan metabolism; N-glycan degradation.</text>
</comment>
<evidence type="ECO:0000259" key="17">
    <source>
        <dbReference type="Pfam" id="PF00703"/>
    </source>
</evidence>
<dbReference type="Pfam" id="PF17786">
    <property type="entry name" value="Mannosidase_ig"/>
    <property type="match status" value="1"/>
</dbReference>
<evidence type="ECO:0000256" key="12">
    <source>
        <dbReference type="ARBA" id="ARBA00023295"/>
    </source>
</evidence>
<dbReference type="SUPFAM" id="SSF51445">
    <property type="entry name" value="(Trans)glycosidases"/>
    <property type="match status" value="1"/>
</dbReference>
<protein>
    <recommendedName>
        <fullName evidence="14">Beta-mannosidase B</fullName>
        <ecNumber evidence="6">3.2.1.25</ecNumber>
    </recommendedName>
    <alternativeName>
        <fullName evidence="15">Mannanase B</fullName>
    </alternativeName>
</protein>
<sequence>MPHQRKFPMPRALNHSLSLAFALALMVPCQAEAAPVTRDLDQGWTFRLAPQDPAAKAHGGETQWRAATVPGAVQTDLLALGRIGDPFYRDAEAGLQWIGLADWDYRTTLAVDETTLRHDHVDLVFEGLDTFADVSVNGKPLLSADNMFRRWRVPVKQALRPGTNTLSVALHSPIAKLQPWLLRQPYALPGEFDSAFGDEPAGKQTSNYVRKANYQYGWDWGPRYVTLGIWRPVRLEAWDGPRLADFHIDQQKVGTEAAAVRAEFEVAADRPGTVRVTVIPTAPDGTALPAVTQDVTLDAGTNQISLPVRIDHPRLWYPVGYGAPDLYTFKATISDGAEVVATTARRTGLRQVELRRAPDQWGKSFEFVVNGIPVFAKGANLIPMDSFPSRVPAETARALLQSARDANMNMLRMWGGGHYQDDAFYDLADEMGVMVWQDFMFGGAITPYDTAFRESSRAEAVDQVKRLRDHPSIVLWCGNNEVQTGWESWPDRQTFKDSIAPAERERIVTGMTVLFGDVLRGVVAKYAGGVPYWASTPSTDFDGPADQMDDGDKHYWKVWSGSAPLEDYLDTTPRFQSEYGLQSFPVMRTVRAFANAEDLASPNSPVMRAHQKFANGNGNDRLLFYIRKYYGEPKDFAAFVYLSQVMQAEGIQMAAEHLRASRPHSMGSLYWQLNDVWPGASWSSIDYFGRWKALQFHARRFYAPLLAAAQRHNGKTDVHLVSDLTAPVAAQWRLRVMDMDGTVRQERTTPVTLAPLSSTDAGSFEDAALLKGVDPARTVAVVELLQGGQPVSREIVYFADAIDLSLTDPGLTADLQPAADGYSLTIKAQRLARGVWVEFGDQDASLSDNAIDLLPGQTVTLAVRSAADIAALRQALSVRSLAGATKGTRS</sequence>
<dbReference type="InterPro" id="IPR041447">
    <property type="entry name" value="Mannosidase_ig"/>
</dbReference>
<name>A0A248K2N2_9PROT</name>
<dbReference type="KEGG" id="nao:Y958_30010"/>
<evidence type="ECO:0000256" key="14">
    <source>
        <dbReference type="ARBA" id="ARBA00041069"/>
    </source>
</evidence>
<feature type="domain" description="Glycoside hydrolase family 2 immunoglobulin-like beta-sandwich" evidence="17">
    <location>
        <begin position="243"/>
        <end position="350"/>
    </location>
</feature>
<evidence type="ECO:0000256" key="10">
    <source>
        <dbReference type="ARBA" id="ARBA00023180"/>
    </source>
</evidence>
<dbReference type="InterPro" id="IPR006102">
    <property type="entry name" value="Ig-like_GH2"/>
</dbReference>
<comment type="subcellular location">
    <subcellularLocation>
        <location evidence="2">Lysosome</location>
    </subcellularLocation>
    <subcellularLocation>
        <location evidence="3">Secreted</location>
    </subcellularLocation>
</comment>
<comment type="subunit">
    <text evidence="5">Homodimer.</text>
</comment>
<dbReference type="FunFam" id="2.60.120.260:FF:000060">
    <property type="entry name" value="Probable beta-mannosidase"/>
    <property type="match status" value="1"/>
</dbReference>
<dbReference type="PANTHER" id="PTHR43730:SF1">
    <property type="entry name" value="BETA-MANNOSIDASE"/>
    <property type="match status" value="1"/>
</dbReference>
<feature type="domain" description="Mannosidase Ig/CBM-like" evidence="19">
    <location>
        <begin position="714"/>
        <end position="800"/>
    </location>
</feature>
<dbReference type="InterPro" id="IPR008979">
    <property type="entry name" value="Galactose-bd-like_sf"/>
</dbReference>
<dbReference type="InterPro" id="IPR013783">
    <property type="entry name" value="Ig-like_fold"/>
</dbReference>
<evidence type="ECO:0000313" key="21">
    <source>
        <dbReference type="EMBL" id="ASG25192.1"/>
    </source>
</evidence>
<dbReference type="AlphaFoldDB" id="A0A248K2N2"/>
<dbReference type="GO" id="GO:0005764">
    <property type="term" value="C:lysosome"/>
    <property type="evidence" value="ECO:0007669"/>
    <property type="project" value="UniProtKB-SubCell"/>
</dbReference>
<keyword evidence="22" id="KW-1185">Reference proteome</keyword>
<dbReference type="GO" id="GO:0005975">
    <property type="term" value="P:carbohydrate metabolic process"/>
    <property type="evidence" value="ECO:0007669"/>
    <property type="project" value="InterPro"/>
</dbReference>
<dbReference type="InterPro" id="IPR036156">
    <property type="entry name" value="Beta-gal/glucu_dom_sf"/>
</dbReference>
<dbReference type="InterPro" id="IPR017853">
    <property type="entry name" value="GH"/>
</dbReference>
<feature type="domain" description="Beta-mannosidase-like galactose-binding" evidence="20">
    <location>
        <begin position="60"/>
        <end position="231"/>
    </location>
</feature>
<dbReference type="PANTHER" id="PTHR43730">
    <property type="entry name" value="BETA-MANNOSIDASE"/>
    <property type="match status" value="1"/>
</dbReference>
<evidence type="ECO:0000256" key="16">
    <source>
        <dbReference type="SAM" id="SignalP"/>
    </source>
</evidence>
<evidence type="ECO:0000259" key="18">
    <source>
        <dbReference type="Pfam" id="PF17753"/>
    </source>
</evidence>
<dbReference type="EMBL" id="CP022113">
    <property type="protein sequence ID" value="ASG25192.1"/>
    <property type="molecule type" value="Genomic_DNA"/>
</dbReference>
<dbReference type="Gene3D" id="2.60.40.10">
    <property type="entry name" value="Immunoglobulins"/>
    <property type="match status" value="3"/>
</dbReference>
<keyword evidence="12" id="KW-0326">Glycosidase</keyword>
<comment type="similarity">
    <text evidence="13">Belongs to the glycosyl hydrolase 2 family. Beta-mannosidase B subfamily.</text>
</comment>
<evidence type="ECO:0000256" key="6">
    <source>
        <dbReference type="ARBA" id="ARBA00012754"/>
    </source>
</evidence>
<evidence type="ECO:0000259" key="19">
    <source>
        <dbReference type="Pfam" id="PF17786"/>
    </source>
</evidence>
<evidence type="ECO:0000256" key="1">
    <source>
        <dbReference type="ARBA" id="ARBA00000829"/>
    </source>
</evidence>
<evidence type="ECO:0000256" key="11">
    <source>
        <dbReference type="ARBA" id="ARBA00023228"/>
    </source>
</evidence>
<evidence type="ECO:0000256" key="2">
    <source>
        <dbReference type="ARBA" id="ARBA00004371"/>
    </source>
</evidence>
<evidence type="ECO:0000256" key="7">
    <source>
        <dbReference type="ARBA" id="ARBA00022525"/>
    </source>
</evidence>
<comment type="catalytic activity">
    <reaction evidence="1">
        <text>Hydrolysis of terminal, non-reducing beta-D-mannose residues in beta-D-mannosides.</text>
        <dbReference type="EC" id="3.2.1.25"/>
    </reaction>
</comment>
<dbReference type="Pfam" id="PF00703">
    <property type="entry name" value="Glyco_hydro_2"/>
    <property type="match status" value="1"/>
</dbReference>
<dbReference type="Pfam" id="PF22666">
    <property type="entry name" value="Glyco_hydro_2_N2"/>
    <property type="match status" value="1"/>
</dbReference>
<keyword evidence="8 16" id="KW-0732">Signal</keyword>
<keyword evidence="11" id="KW-0458">Lysosome</keyword>
<evidence type="ECO:0000313" key="22">
    <source>
        <dbReference type="Proteomes" id="UP000197153"/>
    </source>
</evidence>
<dbReference type="GO" id="GO:0004567">
    <property type="term" value="F:beta-mannosidase activity"/>
    <property type="evidence" value="ECO:0007669"/>
    <property type="project" value="UniProtKB-EC"/>
</dbReference>
<organism evidence="21 22">
    <name type="scientific">Nitrospirillum viridazoti CBAmc</name>
    <dbReference type="NCBI Taxonomy" id="1441467"/>
    <lineage>
        <taxon>Bacteria</taxon>
        <taxon>Pseudomonadati</taxon>
        <taxon>Pseudomonadota</taxon>
        <taxon>Alphaproteobacteria</taxon>
        <taxon>Rhodospirillales</taxon>
        <taxon>Azospirillaceae</taxon>
        <taxon>Nitrospirillum</taxon>
        <taxon>Nitrospirillum viridazoti</taxon>
    </lineage>
</organism>
<feature type="signal peptide" evidence="16">
    <location>
        <begin position="1"/>
        <end position="33"/>
    </location>
</feature>
<evidence type="ECO:0000256" key="5">
    <source>
        <dbReference type="ARBA" id="ARBA00011738"/>
    </source>
</evidence>
<evidence type="ECO:0000256" key="15">
    <source>
        <dbReference type="ARBA" id="ARBA00041614"/>
    </source>
</evidence>
<keyword evidence="7" id="KW-0964">Secreted</keyword>
<keyword evidence="9" id="KW-0378">Hydrolase</keyword>
<accession>A0A248K2N2</accession>
<gene>
    <name evidence="21" type="ORF">Y958_30010</name>
</gene>
<dbReference type="EC" id="3.2.1.25" evidence="6"/>
<reference evidence="21 22" key="1">
    <citation type="submission" date="2017-06" db="EMBL/GenBank/DDBJ databases">
        <title>Complete genome sequence of Nitrospirillum amazonense strain CBAmC, an endophytic nitrogen-fixing and plant growth-promoting bacterium, isolated from sugarcane.</title>
        <authorList>
            <person name="Schwab S."/>
            <person name="dos Santos Teixeira K.R."/>
            <person name="Simoes Araujo J.L."/>
            <person name="Soares Vidal M."/>
            <person name="Borges de Freitas H.R."/>
            <person name="Rivello Crivelaro A.L."/>
            <person name="Bueno de Camargo Nunes A."/>
            <person name="dos Santos C.M."/>
            <person name="Palmeira da Silva Rosa D."/>
            <person name="da Silva Padilha D."/>
            <person name="da Silva E."/>
            <person name="Araujo Terra L."/>
            <person name="Soares Mendes V."/>
            <person name="Farinelli L."/>
            <person name="Magalhaes Cruz L."/>
            <person name="Baldani J.I."/>
        </authorList>
    </citation>
    <scope>NUCLEOTIDE SEQUENCE [LARGE SCALE GENOMIC DNA]</scope>
    <source>
        <strain evidence="21 22">CBAmC</strain>
    </source>
</reference>
<dbReference type="InterPro" id="IPR041625">
    <property type="entry name" value="Beta-mannosidase_Ig"/>
</dbReference>
<dbReference type="Gene3D" id="3.20.20.80">
    <property type="entry name" value="Glycosidases"/>
    <property type="match status" value="1"/>
</dbReference>
<evidence type="ECO:0000256" key="8">
    <source>
        <dbReference type="ARBA" id="ARBA00022729"/>
    </source>
</evidence>
<dbReference type="InterPro" id="IPR050887">
    <property type="entry name" value="Beta-mannosidase_GH2"/>
</dbReference>
<evidence type="ECO:0000256" key="9">
    <source>
        <dbReference type="ARBA" id="ARBA00022801"/>
    </source>
</evidence>
<feature type="domain" description="Beta-mannosidase Ig-fold" evidence="18">
    <location>
        <begin position="806"/>
        <end position="882"/>
    </location>
</feature>
<proteinExistence type="inferred from homology"/>